<feature type="non-terminal residue" evidence="2">
    <location>
        <position position="1"/>
    </location>
</feature>
<dbReference type="Pfam" id="PF20649">
    <property type="entry name" value="COG5_C"/>
    <property type="match status" value="1"/>
</dbReference>
<comment type="caution">
    <text evidence="2">The sequence shown here is derived from an EMBL/GenBank/DDBJ whole genome shotgun (WGS) entry which is preliminary data.</text>
</comment>
<dbReference type="PANTHER" id="PTHR13228:SF3">
    <property type="entry name" value="CONSERVED OLIGOMERIC GOLGI COMPLEX SUBUNIT 5"/>
    <property type="match status" value="1"/>
</dbReference>
<dbReference type="PANTHER" id="PTHR13228">
    <property type="entry name" value="CONSERVED OLIGOMERIC GOLGI COMPLEX COMPONENT 5"/>
    <property type="match status" value="1"/>
</dbReference>
<accession>A0ABV0RRR1</accession>
<organism evidence="2 3">
    <name type="scientific">Xenoophorus captivus</name>
    <dbReference type="NCBI Taxonomy" id="1517983"/>
    <lineage>
        <taxon>Eukaryota</taxon>
        <taxon>Metazoa</taxon>
        <taxon>Chordata</taxon>
        <taxon>Craniata</taxon>
        <taxon>Vertebrata</taxon>
        <taxon>Euteleostomi</taxon>
        <taxon>Actinopterygii</taxon>
        <taxon>Neopterygii</taxon>
        <taxon>Teleostei</taxon>
        <taxon>Neoteleostei</taxon>
        <taxon>Acanthomorphata</taxon>
        <taxon>Ovalentaria</taxon>
        <taxon>Atherinomorphae</taxon>
        <taxon>Cyprinodontiformes</taxon>
        <taxon>Goodeidae</taxon>
        <taxon>Xenoophorus</taxon>
    </lineage>
</organism>
<keyword evidence="3" id="KW-1185">Reference proteome</keyword>
<proteinExistence type="predicted"/>
<evidence type="ECO:0000313" key="2">
    <source>
        <dbReference type="EMBL" id="MEQ2210879.1"/>
    </source>
</evidence>
<protein>
    <submittedName>
        <fullName evidence="2">Conserved oligomeric Golgi complex subunit</fullName>
    </submittedName>
</protein>
<evidence type="ECO:0000313" key="3">
    <source>
        <dbReference type="Proteomes" id="UP001434883"/>
    </source>
</evidence>
<evidence type="ECO:0000259" key="1">
    <source>
        <dbReference type="Pfam" id="PF20649"/>
    </source>
</evidence>
<dbReference type="InterPro" id="IPR048485">
    <property type="entry name" value="COG5_helical"/>
</dbReference>
<dbReference type="Proteomes" id="UP001434883">
    <property type="component" value="Unassembled WGS sequence"/>
</dbReference>
<feature type="domain" description="Conserved oligomeric Golgi complex subunit 5 helical" evidence="1">
    <location>
        <begin position="1"/>
        <end position="124"/>
    </location>
</feature>
<name>A0ABV0RRR1_9TELE</name>
<sequence length="145" mass="16215">NPTQVGTALQVFYNLGSLRETINSVVGGYQTTIKDKITKALDIKGMMQPTNPRGAPGRAVMPTPGNTAAFRAALWTNLEKLMDQICAACRQVQHLQKVLMKKRDPVSHVCFIDVMIKVSWLQCFCYVFKQYSWLMFGHGTFIGVS</sequence>
<dbReference type="InterPro" id="IPR019465">
    <property type="entry name" value="Cog5"/>
</dbReference>
<gene>
    <name evidence="2" type="primary">COG5_3</name>
    <name evidence="2" type="ORF">XENOCAPTIV_021032</name>
</gene>
<reference evidence="2 3" key="1">
    <citation type="submission" date="2021-06" db="EMBL/GenBank/DDBJ databases">
        <authorList>
            <person name="Palmer J.M."/>
        </authorList>
    </citation>
    <scope>NUCLEOTIDE SEQUENCE [LARGE SCALE GENOMIC DNA]</scope>
    <source>
        <strain evidence="2 3">XC_2019</strain>
        <tissue evidence="2">Muscle</tissue>
    </source>
</reference>
<dbReference type="EMBL" id="JAHRIN010054985">
    <property type="protein sequence ID" value="MEQ2210879.1"/>
    <property type="molecule type" value="Genomic_DNA"/>
</dbReference>